<evidence type="ECO:0000256" key="11">
    <source>
        <dbReference type="ARBA" id="ARBA00023136"/>
    </source>
</evidence>
<dbReference type="FunFam" id="2.60.40.10:FF:000899">
    <property type="entry name" value="Tissue factor"/>
    <property type="match status" value="1"/>
</dbReference>
<protein>
    <recommendedName>
        <fullName evidence="5">Tissue factor</fullName>
    </recommendedName>
    <alternativeName>
        <fullName evidence="16">Coagulation factor III</fullName>
    </alternativeName>
</protein>
<dbReference type="InterPro" id="IPR013783">
    <property type="entry name" value="Ig-like_fold"/>
</dbReference>
<dbReference type="SUPFAM" id="SSF49265">
    <property type="entry name" value="Fibronectin type III"/>
    <property type="match status" value="2"/>
</dbReference>
<keyword evidence="10" id="KW-0094">Blood coagulation</keyword>
<evidence type="ECO:0000256" key="18">
    <source>
        <dbReference type="SAM" id="SignalP"/>
    </source>
</evidence>
<dbReference type="Proteomes" id="UP000515159">
    <property type="component" value="Chromosome 12"/>
</dbReference>
<keyword evidence="9 17" id="KW-1133">Transmembrane helix</keyword>
<keyword evidence="21" id="KW-1185">Reference proteome</keyword>
<keyword evidence="8 18" id="KW-0732">Signal</keyword>
<feature type="signal peptide" evidence="18">
    <location>
        <begin position="1"/>
        <end position="22"/>
    </location>
</feature>
<comment type="subunit">
    <text evidence="4">Interacts with HSPE; the interaction, inhibited by heparin, promotes the generation of activated factor X and activates coagulation in the presence of activated factor VII.</text>
</comment>
<evidence type="ECO:0000313" key="21">
    <source>
        <dbReference type="Proteomes" id="UP000515159"/>
    </source>
</evidence>
<evidence type="ECO:0000256" key="5">
    <source>
        <dbReference type="ARBA" id="ARBA00018722"/>
    </source>
</evidence>
<keyword evidence="7" id="KW-0356">Hemostasis</keyword>
<keyword evidence="12" id="KW-0564">Palmitate</keyword>
<evidence type="ECO:0000256" key="9">
    <source>
        <dbReference type="ARBA" id="ARBA00022989"/>
    </source>
</evidence>
<accession>A0A6P8P9C3</accession>
<evidence type="ECO:0000256" key="2">
    <source>
        <dbReference type="ARBA" id="ARBA00004479"/>
    </source>
</evidence>
<dbReference type="InterPro" id="IPR001187">
    <property type="entry name" value="Tissue_factor"/>
</dbReference>
<feature type="chain" id="PRO_5028416850" description="Tissue factor" evidence="18">
    <location>
        <begin position="23"/>
        <end position="287"/>
    </location>
</feature>
<keyword evidence="14" id="KW-0325">Glycoprotein</keyword>
<feature type="domain" description="Interferon/interleukin receptor" evidence="20">
    <location>
        <begin position="123"/>
        <end position="231"/>
    </location>
</feature>
<proteinExistence type="inferred from homology"/>
<dbReference type="AlphaFoldDB" id="A0A6P8P9C3"/>
<dbReference type="Pfam" id="PF01108">
    <property type="entry name" value="Tissue_fac"/>
    <property type="match status" value="1"/>
</dbReference>
<dbReference type="InterPro" id="IPR003961">
    <property type="entry name" value="FN3_dom"/>
</dbReference>
<dbReference type="PANTHER" id="PTHR20859:SF22">
    <property type="entry name" value="TISSUE FACTOR"/>
    <property type="match status" value="1"/>
</dbReference>
<evidence type="ECO:0000256" key="7">
    <source>
        <dbReference type="ARBA" id="ARBA00022696"/>
    </source>
</evidence>
<evidence type="ECO:0000256" key="10">
    <source>
        <dbReference type="ARBA" id="ARBA00023084"/>
    </source>
</evidence>
<dbReference type="GO" id="GO:0007596">
    <property type="term" value="P:blood coagulation"/>
    <property type="evidence" value="ECO:0007669"/>
    <property type="project" value="UniProtKB-KW"/>
</dbReference>
<dbReference type="Gene3D" id="2.60.40.10">
    <property type="entry name" value="Immunoglobulins"/>
    <property type="match status" value="2"/>
</dbReference>
<evidence type="ECO:0000256" key="6">
    <source>
        <dbReference type="ARBA" id="ARBA00022692"/>
    </source>
</evidence>
<evidence type="ECO:0000256" key="1">
    <source>
        <dbReference type="ARBA" id="ARBA00002201"/>
    </source>
</evidence>
<evidence type="ECO:0000313" key="22">
    <source>
        <dbReference type="RefSeq" id="XP_033772131.1"/>
    </source>
</evidence>
<dbReference type="GeneID" id="117346526"/>
<comment type="function">
    <text evidence="1">Initiates blood coagulation by forming a complex with circulating factor VII or VIIa. The [TF:VIIa] complex activates factors IX or X by specific limited proteolysis. TF plays a role in normal hemostasis by initiating the cell-surface assembly and propagation of the coagulation protease cascade.</text>
</comment>
<dbReference type="KEGG" id="gsh:117346526"/>
<evidence type="ECO:0000256" key="15">
    <source>
        <dbReference type="ARBA" id="ARBA00023288"/>
    </source>
</evidence>
<feature type="domain" description="Fibronectin type-III" evidence="19">
    <location>
        <begin position="8"/>
        <end position="100"/>
    </location>
</feature>
<evidence type="ECO:0000256" key="17">
    <source>
        <dbReference type="SAM" id="Phobius"/>
    </source>
</evidence>
<evidence type="ECO:0000259" key="20">
    <source>
        <dbReference type="Pfam" id="PF09294"/>
    </source>
</evidence>
<gene>
    <name evidence="22" type="primary">F3</name>
</gene>
<keyword evidence="6 17" id="KW-0812">Transmembrane</keyword>
<evidence type="ECO:0000256" key="4">
    <source>
        <dbReference type="ARBA" id="ARBA00011184"/>
    </source>
</evidence>
<dbReference type="PRINTS" id="PR00346">
    <property type="entry name" value="TISSUEFACTOR"/>
</dbReference>
<dbReference type="InterPro" id="IPR015373">
    <property type="entry name" value="Interferon/interleukin_rcp_dom"/>
</dbReference>
<reference evidence="22" key="1">
    <citation type="submission" date="2025-08" db="UniProtKB">
        <authorList>
            <consortium name="RefSeq"/>
        </authorList>
    </citation>
    <scope>IDENTIFICATION</scope>
</reference>
<evidence type="ECO:0000256" key="14">
    <source>
        <dbReference type="ARBA" id="ARBA00023180"/>
    </source>
</evidence>
<organism evidence="21 22">
    <name type="scientific">Geotrypetes seraphini</name>
    <name type="common">Gaboon caecilian</name>
    <name type="synonym">Caecilia seraphini</name>
    <dbReference type="NCBI Taxonomy" id="260995"/>
    <lineage>
        <taxon>Eukaryota</taxon>
        <taxon>Metazoa</taxon>
        <taxon>Chordata</taxon>
        <taxon>Craniata</taxon>
        <taxon>Vertebrata</taxon>
        <taxon>Euteleostomi</taxon>
        <taxon>Amphibia</taxon>
        <taxon>Gymnophiona</taxon>
        <taxon>Geotrypetes</taxon>
    </lineage>
</organism>
<evidence type="ECO:0000256" key="8">
    <source>
        <dbReference type="ARBA" id="ARBA00022729"/>
    </source>
</evidence>
<dbReference type="FunCoup" id="A0A6P8P9C3">
    <property type="interactions" value="163"/>
</dbReference>
<evidence type="ECO:0000256" key="3">
    <source>
        <dbReference type="ARBA" id="ARBA00009197"/>
    </source>
</evidence>
<comment type="similarity">
    <text evidence="3">Belongs to the tissue factor family.</text>
</comment>
<keyword evidence="13" id="KW-1015">Disulfide bond</keyword>
<dbReference type="Pfam" id="PF09294">
    <property type="entry name" value="Interfer-bind"/>
    <property type="match status" value="1"/>
</dbReference>
<dbReference type="GO" id="GO:0004896">
    <property type="term" value="F:cytokine receptor activity"/>
    <property type="evidence" value="ECO:0007669"/>
    <property type="project" value="TreeGrafter"/>
</dbReference>
<dbReference type="PANTHER" id="PTHR20859">
    <property type="entry name" value="INTERFERON/INTERLEUKIN RECEPTOR"/>
    <property type="match status" value="1"/>
</dbReference>
<dbReference type="InParanoid" id="A0A6P8P9C3"/>
<dbReference type="InterPro" id="IPR050650">
    <property type="entry name" value="Type-II_Cytokine-TF_Rcpt"/>
</dbReference>
<feature type="transmembrane region" description="Helical" evidence="17">
    <location>
        <begin position="240"/>
        <end position="267"/>
    </location>
</feature>
<evidence type="ECO:0000256" key="13">
    <source>
        <dbReference type="ARBA" id="ARBA00023157"/>
    </source>
</evidence>
<keyword evidence="15" id="KW-0449">Lipoprotein</keyword>
<evidence type="ECO:0000256" key="12">
    <source>
        <dbReference type="ARBA" id="ARBA00023139"/>
    </source>
</evidence>
<name>A0A6P8P9C3_GEOSA</name>
<dbReference type="InterPro" id="IPR036116">
    <property type="entry name" value="FN3_sf"/>
</dbReference>
<dbReference type="OrthoDB" id="8942372at2759"/>
<dbReference type="CTD" id="2152"/>
<evidence type="ECO:0000259" key="19">
    <source>
        <dbReference type="Pfam" id="PF01108"/>
    </source>
</evidence>
<evidence type="ECO:0000256" key="16">
    <source>
        <dbReference type="ARBA" id="ARBA00031171"/>
    </source>
</evidence>
<dbReference type="RefSeq" id="XP_033772131.1">
    <property type="nucleotide sequence ID" value="XM_033916240.1"/>
</dbReference>
<sequence>MAPWLPLLLASCLSWVARPASGSSNPPLAVNITWSSINFKTILEWQPKPVDYVYTVEIAGKRSNWKKTCIYTKGTECDVTNLVQDVNDTYTAHIFSEVATEDEIGVEELPYSNSEPFTPYKQTIIGKPGIKSFQYNTDHTKLHVVIEDPSTPYKLPSGTLKTIREIFKDDLKYTIYYWRASSTGRKQESTNTNEIEIHVDKGENYCFYAQATIPSRKELRNSQESQIVCTGHEGNSFNDYGIGMLVAIGIAAVVIILLIVALSVTLYKCRKLKNEEKAKENKSLNYI</sequence>
<keyword evidence="11 17" id="KW-0472">Membrane</keyword>
<dbReference type="GO" id="GO:0005886">
    <property type="term" value="C:plasma membrane"/>
    <property type="evidence" value="ECO:0007669"/>
    <property type="project" value="TreeGrafter"/>
</dbReference>
<comment type="subcellular location">
    <subcellularLocation>
        <location evidence="2">Membrane</location>
        <topology evidence="2">Single-pass type I membrane protein</topology>
    </subcellularLocation>
</comment>